<evidence type="ECO:0000313" key="2">
    <source>
        <dbReference type="Proteomes" id="UP001163603"/>
    </source>
</evidence>
<protein>
    <submittedName>
        <fullName evidence="1">Uncharacterized protein</fullName>
    </submittedName>
</protein>
<name>A0ACC0Y4S3_9ROSI</name>
<comment type="caution">
    <text evidence="1">The sequence shown here is derived from an EMBL/GenBank/DDBJ whole genome shotgun (WGS) entry which is preliminary data.</text>
</comment>
<reference evidence="2" key="1">
    <citation type="journal article" date="2023" name="G3 (Bethesda)">
        <title>Genome assembly and association tests identify interacting loci associated with vigor, precocity, and sex in interspecific pistachio rootstocks.</title>
        <authorList>
            <person name="Palmer W."/>
            <person name="Jacygrad E."/>
            <person name="Sagayaradj S."/>
            <person name="Cavanaugh K."/>
            <person name="Han R."/>
            <person name="Bertier L."/>
            <person name="Beede B."/>
            <person name="Kafkas S."/>
            <person name="Golino D."/>
            <person name="Preece J."/>
            <person name="Michelmore R."/>
        </authorList>
    </citation>
    <scope>NUCLEOTIDE SEQUENCE [LARGE SCALE GENOMIC DNA]</scope>
</reference>
<dbReference type="Proteomes" id="UP001163603">
    <property type="component" value="Chromosome 9"/>
</dbReference>
<accession>A0ACC0Y4S3</accession>
<dbReference type="EMBL" id="CM047744">
    <property type="protein sequence ID" value="KAJ0028351.1"/>
    <property type="molecule type" value="Genomic_DNA"/>
</dbReference>
<evidence type="ECO:0000313" key="1">
    <source>
        <dbReference type="EMBL" id="KAJ0028351.1"/>
    </source>
</evidence>
<sequence>MPRRRGEDEDDMTMWQMRTMTRKRKIMTMRTKITAAAVGESIRRRDGTGRSFSIWRHKFLYTLLSCEEDEEEEGDGGGFLFLVCLVDGF</sequence>
<gene>
    <name evidence="1" type="ORF">Pint_36495</name>
</gene>
<keyword evidence="2" id="KW-1185">Reference proteome</keyword>
<organism evidence="1 2">
    <name type="scientific">Pistacia integerrima</name>
    <dbReference type="NCBI Taxonomy" id="434235"/>
    <lineage>
        <taxon>Eukaryota</taxon>
        <taxon>Viridiplantae</taxon>
        <taxon>Streptophyta</taxon>
        <taxon>Embryophyta</taxon>
        <taxon>Tracheophyta</taxon>
        <taxon>Spermatophyta</taxon>
        <taxon>Magnoliopsida</taxon>
        <taxon>eudicotyledons</taxon>
        <taxon>Gunneridae</taxon>
        <taxon>Pentapetalae</taxon>
        <taxon>rosids</taxon>
        <taxon>malvids</taxon>
        <taxon>Sapindales</taxon>
        <taxon>Anacardiaceae</taxon>
        <taxon>Pistacia</taxon>
    </lineage>
</organism>
<proteinExistence type="predicted"/>